<name>A0ABT3PXQ3_9BACT</name>
<organism evidence="3 4">
    <name type="scientific">Fodinibius salicampi</name>
    <dbReference type="NCBI Taxonomy" id="1920655"/>
    <lineage>
        <taxon>Bacteria</taxon>
        <taxon>Pseudomonadati</taxon>
        <taxon>Balneolota</taxon>
        <taxon>Balneolia</taxon>
        <taxon>Balneolales</taxon>
        <taxon>Balneolaceae</taxon>
        <taxon>Fodinibius</taxon>
    </lineage>
</organism>
<protein>
    <submittedName>
        <fullName evidence="3">PH domain-containing protein</fullName>
    </submittedName>
</protein>
<evidence type="ECO:0000259" key="2">
    <source>
        <dbReference type="Pfam" id="PF10882"/>
    </source>
</evidence>
<keyword evidence="1" id="KW-0472">Membrane</keyword>
<keyword evidence="1" id="KW-0812">Transmembrane</keyword>
<comment type="caution">
    <text evidence="3">The sequence shown here is derived from an EMBL/GenBank/DDBJ whole genome shotgun (WGS) entry which is preliminary data.</text>
</comment>
<evidence type="ECO:0000256" key="1">
    <source>
        <dbReference type="SAM" id="Phobius"/>
    </source>
</evidence>
<dbReference type="RefSeq" id="WP_265788618.1">
    <property type="nucleotide sequence ID" value="NZ_BAABRS010000001.1"/>
</dbReference>
<dbReference type="Pfam" id="PF10882">
    <property type="entry name" value="bPH_5"/>
    <property type="match status" value="1"/>
</dbReference>
<accession>A0ABT3PXQ3</accession>
<keyword evidence="1" id="KW-1133">Transmembrane helix</keyword>
<feature type="transmembrane region" description="Helical" evidence="1">
    <location>
        <begin position="40"/>
        <end position="59"/>
    </location>
</feature>
<gene>
    <name evidence="3" type="ORF">LQ318_06570</name>
</gene>
<dbReference type="Proteomes" id="UP001207337">
    <property type="component" value="Unassembled WGS sequence"/>
</dbReference>
<feature type="transmembrane region" description="Helical" evidence="1">
    <location>
        <begin position="12"/>
        <end position="34"/>
    </location>
</feature>
<sequence length="169" mass="19050">MPGTRKRFKAPWDWLLITLTGGISTMLLVLNYFVPNTIPTIITWSIILGCAVFGVYGYSIQEGKLKVLRLGWSKDILINDIQSIEYKPLAMMGSIRTWGIGGMFGYIGYFRNSILNNYTAYVTHRDKTVLIKIENEQIVISPDDPEAFVQSLKSVVEGNEHLADSVETK</sequence>
<evidence type="ECO:0000313" key="3">
    <source>
        <dbReference type="EMBL" id="MCW9712561.1"/>
    </source>
</evidence>
<proteinExistence type="predicted"/>
<feature type="domain" description="Bacterial Pleckstrin homology" evidence="2">
    <location>
        <begin position="58"/>
        <end position="154"/>
    </location>
</feature>
<dbReference type="InterPro" id="IPR027783">
    <property type="entry name" value="Bacterial_PH-related"/>
</dbReference>
<reference evidence="3 4" key="1">
    <citation type="submission" date="2021-11" db="EMBL/GenBank/DDBJ databases">
        <title>Aliifidinibius sp. nov., a new bacterium isolated from saline soil.</title>
        <authorList>
            <person name="Galisteo C."/>
            <person name="De La Haba R."/>
            <person name="Sanchez-Porro C."/>
            <person name="Ventosa A."/>
        </authorList>
    </citation>
    <scope>NUCLEOTIDE SEQUENCE [LARGE SCALE GENOMIC DNA]</scope>
    <source>
        <strain evidence="3 4">KACC 190600</strain>
    </source>
</reference>
<keyword evidence="4" id="KW-1185">Reference proteome</keyword>
<dbReference type="EMBL" id="JAJNDC010000001">
    <property type="protein sequence ID" value="MCW9712561.1"/>
    <property type="molecule type" value="Genomic_DNA"/>
</dbReference>
<evidence type="ECO:0000313" key="4">
    <source>
        <dbReference type="Proteomes" id="UP001207337"/>
    </source>
</evidence>